<reference evidence="3 4" key="1">
    <citation type="submission" date="2024-10" db="EMBL/GenBank/DDBJ databases">
        <title>The Natural Products Discovery Center: Release of the First 8490 Sequenced Strains for Exploring Actinobacteria Biosynthetic Diversity.</title>
        <authorList>
            <person name="Kalkreuter E."/>
            <person name="Kautsar S.A."/>
            <person name="Yang D."/>
            <person name="Bader C.D."/>
            <person name="Teijaro C.N."/>
            <person name="Fluegel L."/>
            <person name="Davis C.M."/>
            <person name="Simpson J.R."/>
            <person name="Lauterbach L."/>
            <person name="Steele A.D."/>
            <person name="Gui C."/>
            <person name="Meng S."/>
            <person name="Li G."/>
            <person name="Viehrig K."/>
            <person name="Ye F."/>
            <person name="Su P."/>
            <person name="Kiefer A.F."/>
            <person name="Nichols A."/>
            <person name="Cepeda A.J."/>
            <person name="Yan W."/>
            <person name="Fan B."/>
            <person name="Jiang Y."/>
            <person name="Adhikari A."/>
            <person name="Zheng C.-J."/>
            <person name="Schuster L."/>
            <person name="Cowan T.M."/>
            <person name="Smanski M.J."/>
            <person name="Chevrette M.G."/>
            <person name="De Carvalho L.P.S."/>
            <person name="Shen B."/>
        </authorList>
    </citation>
    <scope>NUCLEOTIDE SEQUENCE [LARGE SCALE GENOMIC DNA]</scope>
    <source>
        <strain evidence="3 4">NPDC017990</strain>
    </source>
</reference>
<dbReference type="PROSITE" id="PS51257">
    <property type="entry name" value="PROKAR_LIPOPROTEIN"/>
    <property type="match status" value="1"/>
</dbReference>
<keyword evidence="4" id="KW-1185">Reference proteome</keyword>
<feature type="signal peptide" evidence="2">
    <location>
        <begin position="1"/>
        <end position="24"/>
    </location>
</feature>
<evidence type="ECO:0000256" key="2">
    <source>
        <dbReference type="SAM" id="SignalP"/>
    </source>
</evidence>
<feature type="compositionally biased region" description="Low complexity" evidence="1">
    <location>
        <begin position="189"/>
        <end position="203"/>
    </location>
</feature>
<dbReference type="EMBL" id="JBIRGQ010000015">
    <property type="protein sequence ID" value="MFH8551811.1"/>
    <property type="molecule type" value="Genomic_DNA"/>
</dbReference>
<organism evidence="3 4">
    <name type="scientific">Streptomyces longisporoflavus</name>
    <dbReference type="NCBI Taxonomy" id="28044"/>
    <lineage>
        <taxon>Bacteria</taxon>
        <taxon>Bacillati</taxon>
        <taxon>Actinomycetota</taxon>
        <taxon>Actinomycetes</taxon>
        <taxon>Kitasatosporales</taxon>
        <taxon>Streptomycetaceae</taxon>
        <taxon>Streptomyces</taxon>
    </lineage>
</organism>
<protein>
    <recommendedName>
        <fullName evidence="5">Lipoprotein</fullName>
    </recommendedName>
</protein>
<evidence type="ECO:0000313" key="4">
    <source>
        <dbReference type="Proteomes" id="UP001610818"/>
    </source>
</evidence>
<dbReference type="RefSeq" id="WP_397718889.1">
    <property type="nucleotide sequence ID" value="NZ_JBIRGN010000015.1"/>
</dbReference>
<evidence type="ECO:0008006" key="5">
    <source>
        <dbReference type="Google" id="ProtNLM"/>
    </source>
</evidence>
<gene>
    <name evidence="3" type="ORF">ACH4F9_43230</name>
</gene>
<evidence type="ECO:0000256" key="1">
    <source>
        <dbReference type="SAM" id="MobiDB-lite"/>
    </source>
</evidence>
<keyword evidence="2" id="KW-0732">Signal</keyword>
<feature type="region of interest" description="Disordered" evidence="1">
    <location>
        <begin position="183"/>
        <end position="204"/>
    </location>
</feature>
<feature type="chain" id="PRO_5046795244" description="Lipoprotein" evidence="2">
    <location>
        <begin position="25"/>
        <end position="292"/>
    </location>
</feature>
<feature type="region of interest" description="Disordered" evidence="1">
    <location>
        <begin position="25"/>
        <end position="51"/>
    </location>
</feature>
<dbReference type="Proteomes" id="UP001610818">
    <property type="component" value="Unassembled WGS sequence"/>
</dbReference>
<feature type="compositionally biased region" description="Basic and acidic residues" evidence="1">
    <location>
        <begin position="27"/>
        <end position="37"/>
    </location>
</feature>
<sequence length="292" mass="31080">MSRTRTNAVTAGALLLGLITACGAASHQDKPDGRPEGAVDEASPSSSTPLTYVEAESVSRFDVTRPDGTTYTVTVNTGLIRQAERGLATGDTPYRAEDDATMSGDGLIDILGGEPGGCGDDVDLSGNSRDAVMPFTVNLTDNTPGGFVARPEFFVDVYKRDELLRETDGVRLMYERNGGGKYHCGETRGSGSQAGSSLGGMSSEGDARSPGWIILKDYYSPGNPEGDRKKFMGVELSFDVENGGYETVYDEQGGALFIVRERNPAAADGSTYTSRAYMNLLTVGRHKFPPVQ</sequence>
<accession>A0ABW7R3H1</accession>
<comment type="caution">
    <text evidence="3">The sequence shown here is derived from an EMBL/GenBank/DDBJ whole genome shotgun (WGS) entry which is preliminary data.</text>
</comment>
<evidence type="ECO:0000313" key="3">
    <source>
        <dbReference type="EMBL" id="MFH8551811.1"/>
    </source>
</evidence>
<name>A0ABW7R3H1_9ACTN</name>
<proteinExistence type="predicted"/>